<dbReference type="GO" id="GO:0005730">
    <property type="term" value="C:nucleolus"/>
    <property type="evidence" value="ECO:0007669"/>
    <property type="project" value="TreeGrafter"/>
</dbReference>
<dbReference type="PANTHER" id="PTHR23092">
    <property type="entry name" value="POLY(A) RNA POLYMERASE"/>
    <property type="match status" value="1"/>
</dbReference>
<feature type="domain" description="Poly(A) RNA polymerase mitochondrial-like central palm" evidence="1">
    <location>
        <begin position="45"/>
        <end position="108"/>
    </location>
</feature>
<dbReference type="InterPro" id="IPR045862">
    <property type="entry name" value="Trf4-like"/>
</dbReference>
<evidence type="ECO:0000259" key="1">
    <source>
        <dbReference type="Pfam" id="PF22600"/>
    </source>
</evidence>
<dbReference type="GO" id="GO:1990817">
    <property type="term" value="F:poly(A) RNA polymerase activity"/>
    <property type="evidence" value="ECO:0007669"/>
    <property type="project" value="InterPro"/>
</dbReference>
<dbReference type="GO" id="GO:0031499">
    <property type="term" value="C:TRAMP complex"/>
    <property type="evidence" value="ECO:0007669"/>
    <property type="project" value="TreeGrafter"/>
</dbReference>
<dbReference type="Pfam" id="PF22600">
    <property type="entry name" value="MTPAP-like_central"/>
    <property type="match status" value="1"/>
</dbReference>
<dbReference type="Proteomes" id="UP000485058">
    <property type="component" value="Unassembled WGS sequence"/>
</dbReference>
<proteinExistence type="predicted"/>
<dbReference type="GO" id="GO:0031123">
    <property type="term" value="P:RNA 3'-end processing"/>
    <property type="evidence" value="ECO:0007669"/>
    <property type="project" value="TreeGrafter"/>
</dbReference>
<dbReference type="GO" id="GO:0043634">
    <property type="term" value="P:polyadenylation-dependent ncRNA catabolic process"/>
    <property type="evidence" value="ECO:0007669"/>
    <property type="project" value="TreeGrafter"/>
</dbReference>
<reference evidence="2 3" key="1">
    <citation type="submission" date="2020-02" db="EMBL/GenBank/DDBJ databases">
        <title>Draft genome sequence of Haematococcus lacustris strain NIES-144.</title>
        <authorList>
            <person name="Morimoto D."/>
            <person name="Nakagawa S."/>
            <person name="Yoshida T."/>
            <person name="Sawayama S."/>
        </authorList>
    </citation>
    <scope>NUCLEOTIDE SEQUENCE [LARGE SCALE GENOMIC DNA]</scope>
    <source>
        <strain evidence="2 3">NIES-144</strain>
    </source>
</reference>
<dbReference type="InterPro" id="IPR043519">
    <property type="entry name" value="NT_sf"/>
</dbReference>
<accession>A0A699ZH89</accession>
<dbReference type="Gene3D" id="1.10.1410.10">
    <property type="match status" value="1"/>
</dbReference>
<name>A0A699ZH89_HAELA</name>
<dbReference type="InterPro" id="IPR054708">
    <property type="entry name" value="MTPAP-like_central"/>
</dbReference>
<dbReference type="PANTHER" id="PTHR23092:SF15">
    <property type="entry name" value="INACTIVE NON-CANONICAL POLY(A) RNA POLYMERASE PROTEIN TRF4-2-RELATED"/>
    <property type="match status" value="1"/>
</dbReference>
<organism evidence="2 3">
    <name type="scientific">Haematococcus lacustris</name>
    <name type="common">Green alga</name>
    <name type="synonym">Haematococcus pluvialis</name>
    <dbReference type="NCBI Taxonomy" id="44745"/>
    <lineage>
        <taxon>Eukaryota</taxon>
        <taxon>Viridiplantae</taxon>
        <taxon>Chlorophyta</taxon>
        <taxon>core chlorophytes</taxon>
        <taxon>Chlorophyceae</taxon>
        <taxon>CS clade</taxon>
        <taxon>Chlamydomonadales</taxon>
        <taxon>Haematococcaceae</taxon>
        <taxon>Haematococcus</taxon>
    </lineage>
</organism>
<protein>
    <submittedName>
        <fullName evidence="2">Poly(A) polymerase</fullName>
    </submittedName>
</protein>
<evidence type="ECO:0000313" key="3">
    <source>
        <dbReference type="Proteomes" id="UP000485058"/>
    </source>
</evidence>
<dbReference type="GO" id="GO:0003729">
    <property type="term" value="F:mRNA binding"/>
    <property type="evidence" value="ECO:0007669"/>
    <property type="project" value="TreeGrafter"/>
</dbReference>
<sequence length="165" mass="18271">CSRVVPTTEEQLFKNQIIELTRGTVLASLPDRKRVEVQARYAPEDQVRVARKLRVLSKALQQCKALAKPKITLIPRARIPIIKMRAHSVNVDISISNDTGVKVAEFLTQQVQAYPPLKPLVLVLKTYLASLRLNDVAQGGLSSYSLCNMVIAHMQEEAKAACPVA</sequence>
<evidence type="ECO:0000313" key="2">
    <source>
        <dbReference type="EMBL" id="GFH18158.1"/>
    </source>
</evidence>
<dbReference type="EMBL" id="BLLF01001255">
    <property type="protein sequence ID" value="GFH18158.1"/>
    <property type="molecule type" value="Genomic_DNA"/>
</dbReference>
<dbReference type="AlphaFoldDB" id="A0A699ZH89"/>
<gene>
    <name evidence="2" type="ORF">HaLaN_14911</name>
</gene>
<feature type="non-terminal residue" evidence="2">
    <location>
        <position position="1"/>
    </location>
</feature>
<keyword evidence="3" id="KW-1185">Reference proteome</keyword>
<comment type="caution">
    <text evidence="2">The sequence shown here is derived from an EMBL/GenBank/DDBJ whole genome shotgun (WGS) entry which is preliminary data.</text>
</comment>
<dbReference type="SUPFAM" id="SSF81301">
    <property type="entry name" value="Nucleotidyltransferase"/>
    <property type="match status" value="1"/>
</dbReference>
<dbReference type="SUPFAM" id="SSF81631">
    <property type="entry name" value="PAP/OAS1 substrate-binding domain"/>
    <property type="match status" value="1"/>
</dbReference>